<feature type="transmembrane region" description="Helical" evidence="1">
    <location>
        <begin position="50"/>
        <end position="68"/>
    </location>
</feature>
<evidence type="ECO:0000313" key="2">
    <source>
        <dbReference type="EMBL" id="MDT2769596.1"/>
    </source>
</evidence>
<feature type="transmembrane region" description="Helical" evidence="1">
    <location>
        <begin position="12"/>
        <end position="35"/>
    </location>
</feature>
<protein>
    <submittedName>
        <fullName evidence="2">Uncharacterized protein</fullName>
    </submittedName>
</protein>
<organism evidence="2 3">
    <name type="scientific">Enterococcus pseudoavium</name>
    <dbReference type="NCBI Taxonomy" id="44007"/>
    <lineage>
        <taxon>Bacteria</taxon>
        <taxon>Bacillati</taxon>
        <taxon>Bacillota</taxon>
        <taxon>Bacilli</taxon>
        <taxon>Lactobacillales</taxon>
        <taxon>Enterococcaceae</taxon>
        <taxon>Enterococcus</taxon>
    </lineage>
</organism>
<feature type="transmembrane region" description="Helical" evidence="1">
    <location>
        <begin position="101"/>
        <end position="119"/>
    </location>
</feature>
<accession>A0ABU3FEX7</accession>
<name>A0ABU3FEX7_9ENTE</name>
<proteinExistence type="predicted"/>
<feature type="transmembrane region" description="Helical" evidence="1">
    <location>
        <begin position="73"/>
        <end position="95"/>
    </location>
</feature>
<keyword evidence="3" id="KW-1185">Reference proteome</keyword>
<sequence length="121" mass="12996">MQIIGGKGMVYYYICAAFTLISAAVSFGFSIAAYLNAREQNGSALTNAKYAVSRSLALLLVGIGLFFFREASFLIALSMVMIGIQLFDGIIGLKISPFKTLGPLFTALGNTVVLILFLCNH</sequence>
<comment type="caution">
    <text evidence="2">The sequence shown here is derived from an EMBL/GenBank/DDBJ whole genome shotgun (WGS) entry which is preliminary data.</text>
</comment>
<dbReference type="Proteomes" id="UP001269061">
    <property type="component" value="Unassembled WGS sequence"/>
</dbReference>
<dbReference type="EMBL" id="JARQAZ010000001">
    <property type="protein sequence ID" value="MDT2769596.1"/>
    <property type="molecule type" value="Genomic_DNA"/>
</dbReference>
<evidence type="ECO:0000256" key="1">
    <source>
        <dbReference type="SAM" id="Phobius"/>
    </source>
</evidence>
<keyword evidence="1" id="KW-1133">Transmembrane helix</keyword>
<keyword evidence="1" id="KW-0812">Transmembrane</keyword>
<evidence type="ECO:0000313" key="3">
    <source>
        <dbReference type="Proteomes" id="UP001269061"/>
    </source>
</evidence>
<gene>
    <name evidence="2" type="ORF">P7H46_01940</name>
</gene>
<keyword evidence="1" id="KW-0472">Membrane</keyword>
<reference evidence="2 3" key="1">
    <citation type="submission" date="2023-03" db="EMBL/GenBank/DDBJ databases">
        <authorList>
            <person name="Shen W."/>
            <person name="Cai J."/>
        </authorList>
    </citation>
    <scope>NUCLEOTIDE SEQUENCE [LARGE SCALE GENOMIC DNA]</scope>
    <source>
        <strain evidence="2 3">Y59</strain>
    </source>
</reference>
<dbReference type="RefSeq" id="WP_311815245.1">
    <property type="nucleotide sequence ID" value="NZ_JARQAZ010000001.1"/>
</dbReference>